<dbReference type="Proteomes" id="UP000635565">
    <property type="component" value="Unassembled WGS sequence"/>
</dbReference>
<proteinExistence type="inferred from homology"/>
<protein>
    <submittedName>
        <fullName evidence="6">IS4 family transposase</fullName>
    </submittedName>
</protein>
<dbReference type="InterPro" id="IPR002559">
    <property type="entry name" value="Transposase_11"/>
</dbReference>
<evidence type="ECO:0000313" key="7">
    <source>
        <dbReference type="Proteomes" id="UP000635565"/>
    </source>
</evidence>
<comment type="caution">
    <text evidence="6">The sequence shown here is derived from an EMBL/GenBank/DDBJ whole genome shotgun (WGS) entry which is preliminary data.</text>
</comment>
<dbReference type="Pfam" id="PF01609">
    <property type="entry name" value="DDE_Tnp_1"/>
    <property type="match status" value="1"/>
</dbReference>
<reference evidence="6 7" key="1">
    <citation type="journal article" date="2021" name="Int. J. Syst. Evol. Microbiol.">
        <title>Reticulibacter mediterranei gen. nov., sp. nov., within the new family Reticulibacteraceae fam. nov., and Ktedonospora formicarum gen. nov., sp. nov., Ktedonobacter robiniae sp. nov., Dictyobacter formicarum sp. nov. and Dictyobacter arantiisoli sp. nov., belonging to the class Ktedonobacteria.</title>
        <authorList>
            <person name="Yabe S."/>
            <person name="Zheng Y."/>
            <person name="Wang C.M."/>
            <person name="Sakai Y."/>
            <person name="Abe K."/>
            <person name="Yokota A."/>
            <person name="Donadio S."/>
            <person name="Cavaletti L."/>
            <person name="Monciardini P."/>
        </authorList>
    </citation>
    <scope>NUCLEOTIDE SEQUENCE [LARGE SCALE GENOMIC DNA]</scope>
    <source>
        <strain evidence="6 7">SOSP1-9</strain>
    </source>
</reference>
<keyword evidence="3" id="KW-0238">DNA-binding</keyword>
<feature type="domain" description="Transposase IS4-like" evidence="5">
    <location>
        <begin position="112"/>
        <end position="362"/>
    </location>
</feature>
<evidence type="ECO:0000256" key="4">
    <source>
        <dbReference type="ARBA" id="ARBA00023172"/>
    </source>
</evidence>
<gene>
    <name evidence="6" type="primary">tnp_1</name>
    <name evidence="6" type="ORF">KSZ_65560</name>
</gene>
<dbReference type="RefSeq" id="WP_201366130.1">
    <property type="nucleotide sequence ID" value="NZ_BNJJ01000025.1"/>
</dbReference>
<dbReference type="PANTHER" id="PTHR33258">
    <property type="entry name" value="TRANSPOSASE INSL FOR INSERTION SEQUENCE ELEMENT IS186A-RELATED"/>
    <property type="match status" value="1"/>
</dbReference>
<evidence type="ECO:0000256" key="3">
    <source>
        <dbReference type="ARBA" id="ARBA00023125"/>
    </source>
</evidence>
<dbReference type="EMBL" id="BNJJ01000025">
    <property type="protein sequence ID" value="GHO88550.1"/>
    <property type="molecule type" value="Genomic_DNA"/>
</dbReference>
<dbReference type="InterPro" id="IPR047952">
    <property type="entry name" value="Transpos_IS4"/>
</dbReference>
<organism evidence="6 7">
    <name type="scientific">Dictyobacter formicarum</name>
    <dbReference type="NCBI Taxonomy" id="2778368"/>
    <lineage>
        <taxon>Bacteria</taxon>
        <taxon>Bacillati</taxon>
        <taxon>Chloroflexota</taxon>
        <taxon>Ktedonobacteria</taxon>
        <taxon>Ktedonobacterales</taxon>
        <taxon>Dictyobacteraceae</taxon>
        <taxon>Dictyobacter</taxon>
    </lineage>
</organism>
<dbReference type="PANTHER" id="PTHR33258:SF1">
    <property type="entry name" value="TRANSPOSASE INSL FOR INSERTION SEQUENCE ELEMENT IS186A-RELATED"/>
    <property type="match status" value="1"/>
</dbReference>
<accession>A0ABQ3VRM7</accession>
<comment type="similarity">
    <text evidence="1">Belongs to the transposase 11 family.</text>
</comment>
<evidence type="ECO:0000313" key="6">
    <source>
        <dbReference type="EMBL" id="GHO88550.1"/>
    </source>
</evidence>
<name>A0ABQ3VRM7_9CHLR</name>
<keyword evidence="2" id="KW-0815">Transposition</keyword>
<sequence length="444" mass="50733">MSVSQQAEALKQILEEEAGRLARETGCIERERVISGADFAQALILGWLQRPDERVEGFVQLLSRREVNVTASGFSQRFTQAAATFLQQVLERLTQVQIQAEAVDVALLRRFRAVIVEDSSSILLPAELASIWQGWGNGEQVNAAAVKLFVRWDVLGGKLEGPRLTDGRQTDTKSPFNTDTLPDGGLYLADLGFFSLGRLTGLAHRTEGSKRFFVMRWQYGTGLFTRSGHQIELRGVLPQREGEAKEMGVLLGKQARLPVRLIMIRVSEKVAEQRRKRIRERAQDHSTRPSEELLYLAGWTIVVSNVPHARLSLPEALVLLRLRWQIERLFRLWKEHGQIDEWRTKKRWRILCELYAKLAAMVIQQWLIHEGCWHDPWRSLVQAAAVVRREANRIMVALYEGKVEQVLHSIVRGMKSGCRIQRRRSHPSTAQLLLEGLDWELCLT</sequence>
<evidence type="ECO:0000259" key="5">
    <source>
        <dbReference type="Pfam" id="PF01609"/>
    </source>
</evidence>
<evidence type="ECO:0000256" key="2">
    <source>
        <dbReference type="ARBA" id="ARBA00022578"/>
    </source>
</evidence>
<keyword evidence="4" id="KW-0233">DNA recombination</keyword>
<dbReference type="SUPFAM" id="SSF53098">
    <property type="entry name" value="Ribonuclease H-like"/>
    <property type="match status" value="1"/>
</dbReference>
<evidence type="ECO:0000256" key="1">
    <source>
        <dbReference type="ARBA" id="ARBA00010075"/>
    </source>
</evidence>
<dbReference type="InterPro" id="IPR012337">
    <property type="entry name" value="RNaseH-like_sf"/>
</dbReference>
<keyword evidence="7" id="KW-1185">Reference proteome</keyword>
<dbReference type="NCBIfam" id="NF033592">
    <property type="entry name" value="transpos_IS4_1"/>
    <property type="match status" value="1"/>
</dbReference>